<dbReference type="Proteomes" id="UP001501337">
    <property type="component" value="Unassembled WGS sequence"/>
</dbReference>
<organism evidence="1 2">
    <name type="scientific">Allohahella marinimesophila</name>
    <dbReference type="NCBI Taxonomy" id="1054972"/>
    <lineage>
        <taxon>Bacteria</taxon>
        <taxon>Pseudomonadati</taxon>
        <taxon>Pseudomonadota</taxon>
        <taxon>Gammaproteobacteria</taxon>
        <taxon>Oceanospirillales</taxon>
        <taxon>Hahellaceae</taxon>
        <taxon>Allohahella</taxon>
    </lineage>
</organism>
<reference evidence="2" key="1">
    <citation type="journal article" date="2019" name="Int. J. Syst. Evol. Microbiol.">
        <title>The Global Catalogue of Microorganisms (GCM) 10K type strain sequencing project: providing services to taxonomists for standard genome sequencing and annotation.</title>
        <authorList>
            <consortium name="The Broad Institute Genomics Platform"/>
            <consortium name="The Broad Institute Genome Sequencing Center for Infectious Disease"/>
            <person name="Wu L."/>
            <person name="Ma J."/>
        </authorList>
    </citation>
    <scope>NUCLEOTIDE SEQUENCE [LARGE SCALE GENOMIC DNA]</scope>
    <source>
        <strain evidence="2">JCM 17555</strain>
    </source>
</reference>
<name>A0ABP7PQF6_9GAMM</name>
<sequence length="93" mass="10286">MFITLSLSAGVDYASLQTGDRSRSTYLLVGLAGRLEVQTTSDDDFFGFVLGYDAGDLFGSNPTTDYILVDWKQGTQKVGIRTLTILYIMLFEN</sequence>
<comment type="caution">
    <text evidence="1">The sequence shown here is derived from an EMBL/GenBank/DDBJ whole genome shotgun (WGS) entry which is preliminary data.</text>
</comment>
<evidence type="ECO:0008006" key="3">
    <source>
        <dbReference type="Google" id="ProtNLM"/>
    </source>
</evidence>
<dbReference type="InterPro" id="IPR013320">
    <property type="entry name" value="ConA-like_dom_sf"/>
</dbReference>
<protein>
    <recommendedName>
        <fullName evidence="3">TSP C-terminal domain-containing protein</fullName>
    </recommendedName>
</protein>
<dbReference type="EMBL" id="BAABBO010000012">
    <property type="protein sequence ID" value="GAA3968773.1"/>
    <property type="molecule type" value="Genomic_DNA"/>
</dbReference>
<accession>A0ABP7PQF6</accession>
<keyword evidence="2" id="KW-1185">Reference proteome</keyword>
<dbReference type="SUPFAM" id="SSF49899">
    <property type="entry name" value="Concanavalin A-like lectins/glucanases"/>
    <property type="match status" value="1"/>
</dbReference>
<evidence type="ECO:0000313" key="2">
    <source>
        <dbReference type="Proteomes" id="UP001501337"/>
    </source>
</evidence>
<gene>
    <name evidence="1" type="ORF">GCM10022278_28150</name>
</gene>
<dbReference type="Gene3D" id="2.60.120.200">
    <property type="match status" value="1"/>
</dbReference>
<proteinExistence type="predicted"/>
<evidence type="ECO:0000313" key="1">
    <source>
        <dbReference type="EMBL" id="GAA3968773.1"/>
    </source>
</evidence>